<sequence length="223" mass="24494">MKCTLNYLRKLYFLSVAILALSIAFYKSSATISCSVAPSFSIMIKGDGYDFHRQKLLCPGVTGKVTDIYRAREYMTTFDLEMSSSFSVLEAGVGASTGGVLKFLEINRLKALKDEGHKLAYVAPYILGRCYLPWMSNVYIGGKIGPAICVHPNNRGSTPFGFQKKDDTSVLNNDYGIFCAFEMGVKFSVGMASVSFTPVLLRLIKCKDFYAFVPGIGVSLSIL</sequence>
<organism evidence="1 2">
    <name type="scientific">Candidatus Sneabacter namystus</name>
    <dbReference type="NCBI Taxonomy" id="2601646"/>
    <lineage>
        <taxon>Bacteria</taxon>
        <taxon>Pseudomonadati</taxon>
        <taxon>Pseudomonadota</taxon>
        <taxon>Alphaproteobacteria</taxon>
        <taxon>Rickettsiales</taxon>
        <taxon>Rickettsiaceae</taxon>
        <taxon>Rickettsieae</taxon>
        <taxon>Candidatus Sneabacter</taxon>
    </lineage>
</organism>
<dbReference type="AlphaFoldDB" id="A0A5C0UIE1"/>
<dbReference type="KEGG" id="snay:FZC37_00205"/>
<proteinExistence type="predicted"/>
<protein>
    <submittedName>
        <fullName evidence="1">Uncharacterized protein</fullName>
    </submittedName>
</protein>
<evidence type="ECO:0000313" key="1">
    <source>
        <dbReference type="EMBL" id="QEK39371.1"/>
    </source>
</evidence>
<accession>A0A5C0UIE1</accession>
<dbReference type="EMBL" id="CP043312">
    <property type="protein sequence ID" value="QEK39371.1"/>
    <property type="molecule type" value="Genomic_DNA"/>
</dbReference>
<dbReference type="Proteomes" id="UP000323844">
    <property type="component" value="Chromosome"/>
</dbReference>
<reference evidence="1 2" key="1">
    <citation type="submission" date="2019-08" db="EMBL/GenBank/DDBJ databases">
        <title>Highly reduced genomes of protist endosymbionts show evolutionary convergence.</title>
        <authorList>
            <person name="George E."/>
            <person name="Husnik F."/>
            <person name="Tashyreva D."/>
            <person name="Prokopchuk G."/>
            <person name="Horak A."/>
            <person name="Kwong W.K."/>
            <person name="Lukes J."/>
            <person name="Keeling P.J."/>
        </authorList>
    </citation>
    <scope>NUCLEOTIDE SEQUENCE [LARGE SCALE GENOMIC DNA]</scope>
    <source>
        <strain evidence="1">1621</strain>
    </source>
</reference>
<evidence type="ECO:0000313" key="2">
    <source>
        <dbReference type="Proteomes" id="UP000323844"/>
    </source>
</evidence>
<keyword evidence="2" id="KW-1185">Reference proteome</keyword>
<dbReference type="RefSeq" id="WP_148951732.1">
    <property type="nucleotide sequence ID" value="NZ_CP043312.1"/>
</dbReference>
<gene>
    <name evidence="1" type="ORF">FZC37_00205</name>
</gene>
<name>A0A5C0UIE1_9RICK</name>